<keyword evidence="7" id="KW-0645">Protease</keyword>
<feature type="compositionally biased region" description="Low complexity" evidence="10">
    <location>
        <begin position="374"/>
        <end position="441"/>
    </location>
</feature>
<comment type="similarity">
    <text evidence="3">Belongs to the DDI1 family.</text>
</comment>
<evidence type="ECO:0000256" key="6">
    <source>
        <dbReference type="ARBA" id="ARBA00022490"/>
    </source>
</evidence>
<evidence type="ECO:0000313" key="14">
    <source>
        <dbReference type="Proteomes" id="UP000198372"/>
    </source>
</evidence>
<dbReference type="InterPro" id="IPR019103">
    <property type="entry name" value="Peptidase_aspartic_DDI1-type"/>
</dbReference>
<proteinExistence type="inferred from homology"/>
<evidence type="ECO:0000256" key="1">
    <source>
        <dbReference type="ARBA" id="ARBA00003231"/>
    </source>
</evidence>
<dbReference type="InterPro" id="IPR021109">
    <property type="entry name" value="Peptidase_aspartic_dom_sf"/>
</dbReference>
<dbReference type="Gene3D" id="2.40.70.10">
    <property type="entry name" value="Acid Proteases"/>
    <property type="match status" value="1"/>
</dbReference>
<dbReference type="EMBL" id="FMSP01000009">
    <property type="protein sequence ID" value="SCV72684.1"/>
    <property type="molecule type" value="Genomic_DNA"/>
</dbReference>
<dbReference type="PANTHER" id="PTHR12917">
    <property type="entry name" value="ASPARTYL PROTEASE DDI-RELATED"/>
    <property type="match status" value="1"/>
</dbReference>
<dbReference type="SUPFAM" id="SSF50630">
    <property type="entry name" value="Acid proteases"/>
    <property type="match status" value="1"/>
</dbReference>
<accession>A0A238FLD8</accession>
<evidence type="ECO:0000256" key="8">
    <source>
        <dbReference type="ARBA" id="ARBA00022750"/>
    </source>
</evidence>
<dbReference type="Gene3D" id="1.10.8.10">
    <property type="entry name" value="DNA helicase RuvA subunit, C-terminal domain"/>
    <property type="match status" value="1"/>
</dbReference>
<organism evidence="13 14">
    <name type="scientific">Microbotryum intermedium</name>
    <dbReference type="NCBI Taxonomy" id="269621"/>
    <lineage>
        <taxon>Eukaryota</taxon>
        <taxon>Fungi</taxon>
        <taxon>Dikarya</taxon>
        <taxon>Basidiomycota</taxon>
        <taxon>Pucciniomycotina</taxon>
        <taxon>Microbotryomycetes</taxon>
        <taxon>Microbotryales</taxon>
        <taxon>Microbotryaceae</taxon>
        <taxon>Microbotryum</taxon>
    </lineage>
</organism>
<sequence>MRITITSEAGDHFINLDVDPSMEVENVKALLEAEVGFYFCLWLAFWRGAFQGWVVEGADSLFHSSCQSNVPTADQLLFFSGRQLLGDKDSLASYDIKEDDMLLLRRKSNEPAAGPSVAGRNVETDAETMRKQLIGNPQLLSQLQRTQPEFADAALHHPDRFRDMLSRFSAMQQSAQLTQQHEADLLSNDPYNIEAQRTIEEAIRQEAVLENMETAWENMPEALSPFHSSQFGQVHMLYVNVEVNGHSVKAFVDSGAQATIMSPECAERCGIMRLLDTRFAGMARGVGTAKILGRVHSAQLKMGQDLFLQCSFTILEGKDVDLLFGLDMLKRHQACIDLQKDALVIQGREIRFLSEHELPNSFQNGPLGEELAGTSQSSSTPAIGSGSASAASSSSSAFPGSGQALGAPPNPPSAGAGPSSSSSSSFSPISASASTSTTQPPSKHPEDKISNLVALGVSRPEAIRLLDLTNGHVEQAAGLLFSGDF</sequence>
<keyword evidence="14" id="KW-1185">Reference proteome</keyword>
<dbReference type="SMART" id="SM00165">
    <property type="entry name" value="UBA"/>
    <property type="match status" value="1"/>
</dbReference>
<dbReference type="InterPro" id="IPR033882">
    <property type="entry name" value="DDI1_N"/>
</dbReference>
<dbReference type="GO" id="GO:0004190">
    <property type="term" value="F:aspartic-type endopeptidase activity"/>
    <property type="evidence" value="ECO:0007669"/>
    <property type="project" value="UniProtKB-KW"/>
</dbReference>
<feature type="domain" description="UBA" evidence="11">
    <location>
        <begin position="443"/>
        <end position="483"/>
    </location>
</feature>
<keyword evidence="9" id="KW-0378">Hydrolase</keyword>
<dbReference type="SUPFAM" id="SSF46934">
    <property type="entry name" value="UBA-like"/>
    <property type="match status" value="1"/>
</dbReference>
<dbReference type="InterPro" id="IPR000626">
    <property type="entry name" value="Ubiquitin-like_dom"/>
</dbReference>
<evidence type="ECO:0000256" key="2">
    <source>
        <dbReference type="ARBA" id="ARBA00004496"/>
    </source>
</evidence>
<evidence type="ECO:0000256" key="7">
    <source>
        <dbReference type="ARBA" id="ARBA00022670"/>
    </source>
</evidence>
<dbReference type="Pfam" id="PF00240">
    <property type="entry name" value="ubiquitin"/>
    <property type="match status" value="1"/>
</dbReference>
<dbReference type="InterPro" id="IPR009060">
    <property type="entry name" value="UBA-like_sf"/>
</dbReference>
<dbReference type="InterPro" id="IPR029071">
    <property type="entry name" value="Ubiquitin-like_domsf"/>
</dbReference>
<feature type="region of interest" description="Disordered" evidence="10">
    <location>
        <begin position="361"/>
        <end position="448"/>
    </location>
</feature>
<dbReference type="AlphaFoldDB" id="A0A238FLD8"/>
<dbReference type="GO" id="GO:0006508">
    <property type="term" value="P:proteolysis"/>
    <property type="evidence" value="ECO:0007669"/>
    <property type="project" value="UniProtKB-KW"/>
</dbReference>
<comment type="subunit">
    <text evidence="4">Binds ubiquitin and polyubiquitinated proteins.</text>
</comment>
<dbReference type="PROSITE" id="PS50053">
    <property type="entry name" value="UBIQUITIN_2"/>
    <property type="match status" value="1"/>
</dbReference>
<dbReference type="STRING" id="269621.A0A238FLD8"/>
<dbReference type="PROSITE" id="PS50030">
    <property type="entry name" value="UBA"/>
    <property type="match status" value="1"/>
</dbReference>
<evidence type="ECO:0000256" key="3">
    <source>
        <dbReference type="ARBA" id="ARBA00009136"/>
    </source>
</evidence>
<reference evidence="14" key="1">
    <citation type="submission" date="2016-09" db="EMBL/GenBank/DDBJ databases">
        <authorList>
            <person name="Jeantristanb JTB J.-T."/>
            <person name="Ricardo R."/>
        </authorList>
    </citation>
    <scope>NUCLEOTIDE SEQUENCE [LARGE SCALE GENOMIC DNA]</scope>
</reference>
<evidence type="ECO:0000313" key="13">
    <source>
        <dbReference type="EMBL" id="SCV72684.1"/>
    </source>
</evidence>
<evidence type="ECO:0000256" key="4">
    <source>
        <dbReference type="ARBA" id="ARBA00011128"/>
    </source>
</evidence>
<evidence type="ECO:0000256" key="10">
    <source>
        <dbReference type="SAM" id="MobiDB-lite"/>
    </source>
</evidence>
<evidence type="ECO:0000259" key="12">
    <source>
        <dbReference type="PROSITE" id="PS50053"/>
    </source>
</evidence>
<dbReference type="SUPFAM" id="SSF54236">
    <property type="entry name" value="Ubiquitin-like"/>
    <property type="match status" value="1"/>
</dbReference>
<dbReference type="Gene3D" id="3.10.20.90">
    <property type="entry name" value="Phosphatidylinositol 3-kinase Catalytic Subunit, Chain A, domain 1"/>
    <property type="match status" value="2"/>
</dbReference>
<evidence type="ECO:0000256" key="9">
    <source>
        <dbReference type="ARBA" id="ARBA00022801"/>
    </source>
</evidence>
<feature type="domain" description="Ubiquitin-like" evidence="12">
    <location>
        <begin position="1"/>
        <end position="111"/>
    </location>
</feature>
<dbReference type="Pfam" id="PF09668">
    <property type="entry name" value="Asp_protease"/>
    <property type="match status" value="1"/>
</dbReference>
<dbReference type="CDD" id="cd05479">
    <property type="entry name" value="RP_DDI"/>
    <property type="match status" value="1"/>
</dbReference>
<dbReference type="CDD" id="cd01796">
    <property type="entry name" value="Ubl_Ddi1_like"/>
    <property type="match status" value="1"/>
</dbReference>
<dbReference type="InterPro" id="IPR015940">
    <property type="entry name" value="UBA"/>
</dbReference>
<gene>
    <name evidence="13" type="ORF">BQ2448_4221</name>
</gene>
<name>A0A238FLD8_9BASI</name>
<protein>
    <recommendedName>
        <fullName evidence="5">DNA damage-inducible protein 1</fullName>
    </recommendedName>
</protein>
<dbReference type="OrthoDB" id="1047367at2759"/>
<evidence type="ECO:0000256" key="5">
    <source>
        <dbReference type="ARBA" id="ARBA00021491"/>
    </source>
</evidence>
<comment type="function">
    <text evidence="1">Probable aspartic protease. May be involved in the regulation of exocytosis. Acts as a linker between the 19S proteasome and polyubiquitinated proteins via UBA domain interactions with ubiquitin for their subsequent degradation. Required for S-phase checkpoint control.</text>
</comment>
<dbReference type="PANTHER" id="PTHR12917:SF1">
    <property type="entry name" value="AT13091P"/>
    <property type="match status" value="1"/>
</dbReference>
<evidence type="ECO:0000259" key="11">
    <source>
        <dbReference type="PROSITE" id="PS50030"/>
    </source>
</evidence>
<dbReference type="GO" id="GO:0005737">
    <property type="term" value="C:cytoplasm"/>
    <property type="evidence" value="ECO:0007669"/>
    <property type="project" value="UniProtKB-SubCell"/>
</dbReference>
<keyword evidence="6" id="KW-0963">Cytoplasm</keyword>
<dbReference type="Proteomes" id="UP000198372">
    <property type="component" value="Unassembled WGS sequence"/>
</dbReference>
<keyword evidence="8" id="KW-0064">Aspartyl protease</keyword>
<comment type="subcellular location">
    <subcellularLocation>
        <location evidence="2">Cytoplasm</location>
    </subcellularLocation>
</comment>